<keyword evidence="1" id="KW-0472">Membrane</keyword>
<gene>
    <name evidence="2" type="ORF">BACCIP111895_01751</name>
</gene>
<evidence type="ECO:0000313" key="3">
    <source>
        <dbReference type="Proteomes" id="UP000838308"/>
    </source>
</evidence>
<keyword evidence="1" id="KW-1133">Transmembrane helix</keyword>
<keyword evidence="1" id="KW-0812">Transmembrane</keyword>
<keyword evidence="3" id="KW-1185">Reference proteome</keyword>
<feature type="transmembrane region" description="Helical" evidence="1">
    <location>
        <begin position="6"/>
        <end position="21"/>
    </location>
</feature>
<reference evidence="2" key="1">
    <citation type="submission" date="2022-04" db="EMBL/GenBank/DDBJ databases">
        <authorList>
            <person name="Criscuolo A."/>
        </authorList>
    </citation>
    <scope>NUCLEOTIDE SEQUENCE</scope>
    <source>
        <strain evidence="2">CIP111895</strain>
    </source>
</reference>
<evidence type="ECO:0000313" key="2">
    <source>
        <dbReference type="EMBL" id="CAH2714579.1"/>
    </source>
</evidence>
<dbReference type="EMBL" id="CALBWS010000008">
    <property type="protein sequence ID" value="CAH2714579.1"/>
    <property type="molecule type" value="Genomic_DNA"/>
</dbReference>
<comment type="caution">
    <text evidence="2">The sequence shown here is derived from an EMBL/GenBank/DDBJ whole genome shotgun (WGS) entry which is preliminary data.</text>
</comment>
<name>A0ABM9EPR7_9BACI</name>
<dbReference type="Proteomes" id="UP000838308">
    <property type="component" value="Unassembled WGS sequence"/>
</dbReference>
<evidence type="ECO:0000256" key="1">
    <source>
        <dbReference type="SAM" id="Phobius"/>
    </source>
</evidence>
<proteinExistence type="predicted"/>
<feature type="transmembrane region" description="Helical" evidence="1">
    <location>
        <begin position="42"/>
        <end position="70"/>
    </location>
</feature>
<accession>A0ABM9EPR7</accession>
<sequence>MIILKLLFILFGVVLVLWGRYRMKKDDAFVGKTQKRKNIFNLLIMGEASGLGQFLGGILCIILGIISFFIK</sequence>
<organism evidence="2 3">
    <name type="scientific">Neobacillus rhizosphaerae</name>
    <dbReference type="NCBI Taxonomy" id="2880965"/>
    <lineage>
        <taxon>Bacteria</taxon>
        <taxon>Bacillati</taxon>
        <taxon>Bacillota</taxon>
        <taxon>Bacilli</taxon>
        <taxon>Bacillales</taxon>
        <taxon>Bacillaceae</taxon>
        <taxon>Neobacillus</taxon>
    </lineage>
</organism>
<protein>
    <submittedName>
        <fullName evidence="2">Uncharacterized protein</fullName>
    </submittedName>
</protein>